<sequence length="328" mass="37510">MLDHNTNTNPFMNFYSIRRMITLSSSRSLNRYHVRSVSFPGRSHPCTNKIEQVLNKIKTWDSPFSSSSLSFPKPEKVYELLPMLVELYECIEQLLALPITQSHLFHHHQDTSVDGLLEGSVRFIDICSSTREMVVMSKEAIHELQSVFRRNKVGDHLNIESGIDSYARSRRKMHKEIEKTLTVLKQVDDGAVSHSDSPIIRVLEEASLVSVSTFESLLMFLSSVPLLKPKPSRWSLASKLMRQKGALTNYHHGKKDNNLSDMEKVDLALGDLRLHKCDKEGGGAEKLELAQRRLETLDINSEILEHGLEELFKHMIRIRVSLLNHISE</sequence>
<dbReference type="GO" id="GO:0048364">
    <property type="term" value="P:root development"/>
    <property type="evidence" value="ECO:0007669"/>
    <property type="project" value="InterPro"/>
</dbReference>
<name>A0A328DMI7_9ASTE</name>
<dbReference type="GO" id="GO:0048367">
    <property type="term" value="P:shoot system development"/>
    <property type="evidence" value="ECO:0007669"/>
    <property type="project" value="InterPro"/>
</dbReference>
<evidence type="ECO:0000313" key="1">
    <source>
        <dbReference type="EMBL" id="RAL46480.1"/>
    </source>
</evidence>
<dbReference type="Proteomes" id="UP000249390">
    <property type="component" value="Unassembled WGS sequence"/>
</dbReference>
<dbReference type="AlphaFoldDB" id="A0A328DMI7"/>
<evidence type="ECO:0000313" key="2">
    <source>
        <dbReference type="Proteomes" id="UP000249390"/>
    </source>
</evidence>
<dbReference type="InterPro" id="IPR004320">
    <property type="entry name" value="BPS1_pln"/>
</dbReference>
<dbReference type="PANTHER" id="PTHR33070:SF116">
    <property type="entry name" value="DUF241 DOMAIN PROTEIN"/>
    <property type="match status" value="1"/>
</dbReference>
<dbReference type="Pfam" id="PF03087">
    <property type="entry name" value="BPS1"/>
    <property type="match status" value="1"/>
</dbReference>
<organism evidence="1 2">
    <name type="scientific">Cuscuta australis</name>
    <dbReference type="NCBI Taxonomy" id="267555"/>
    <lineage>
        <taxon>Eukaryota</taxon>
        <taxon>Viridiplantae</taxon>
        <taxon>Streptophyta</taxon>
        <taxon>Embryophyta</taxon>
        <taxon>Tracheophyta</taxon>
        <taxon>Spermatophyta</taxon>
        <taxon>Magnoliopsida</taxon>
        <taxon>eudicotyledons</taxon>
        <taxon>Gunneridae</taxon>
        <taxon>Pentapetalae</taxon>
        <taxon>asterids</taxon>
        <taxon>lamiids</taxon>
        <taxon>Solanales</taxon>
        <taxon>Convolvulaceae</taxon>
        <taxon>Cuscuteae</taxon>
        <taxon>Cuscuta</taxon>
        <taxon>Cuscuta subgen. Grammica</taxon>
        <taxon>Cuscuta sect. Cleistogrammica</taxon>
    </lineage>
</organism>
<dbReference type="EMBL" id="NQVE01000122">
    <property type="protein sequence ID" value="RAL46480.1"/>
    <property type="molecule type" value="Genomic_DNA"/>
</dbReference>
<dbReference type="PANTHER" id="PTHR33070">
    <property type="entry name" value="OS06G0725500 PROTEIN"/>
    <property type="match status" value="1"/>
</dbReference>
<proteinExistence type="predicted"/>
<gene>
    <name evidence="1" type="ORF">DM860_004759</name>
</gene>
<keyword evidence="2" id="KW-1185">Reference proteome</keyword>
<protein>
    <recommendedName>
        <fullName evidence="3">DUF241 domain-containing protein</fullName>
    </recommendedName>
</protein>
<accession>A0A328DMI7</accession>
<comment type="caution">
    <text evidence="1">The sequence shown here is derived from an EMBL/GenBank/DDBJ whole genome shotgun (WGS) entry which is preliminary data.</text>
</comment>
<reference evidence="1 2" key="1">
    <citation type="submission" date="2018-06" db="EMBL/GenBank/DDBJ databases">
        <title>The Genome of Cuscuta australis (Dodder) Provides Insight into the Evolution of Plant Parasitism.</title>
        <authorList>
            <person name="Liu H."/>
        </authorList>
    </citation>
    <scope>NUCLEOTIDE SEQUENCE [LARGE SCALE GENOMIC DNA]</scope>
    <source>
        <strain evidence="2">cv. Yunnan</strain>
        <tissue evidence="1">Vines</tissue>
    </source>
</reference>
<evidence type="ECO:0008006" key="3">
    <source>
        <dbReference type="Google" id="ProtNLM"/>
    </source>
</evidence>